<protein>
    <submittedName>
        <fullName evidence="1">Uncharacterized protein</fullName>
    </submittedName>
</protein>
<reference evidence="1" key="1">
    <citation type="submission" date="2023-08" db="EMBL/GenBank/DDBJ databases">
        <title>Chromosome-level Genome Assembly of mud carp (Cirrhinus molitorella).</title>
        <authorList>
            <person name="Liu H."/>
        </authorList>
    </citation>
    <scope>NUCLEOTIDE SEQUENCE</scope>
    <source>
        <strain evidence="1">Prfri</strain>
        <tissue evidence="1">Muscle</tissue>
    </source>
</reference>
<proteinExistence type="predicted"/>
<dbReference type="PROSITE" id="PS51257">
    <property type="entry name" value="PROKAR_LIPOPROTEIN"/>
    <property type="match status" value="1"/>
</dbReference>
<evidence type="ECO:0000313" key="1">
    <source>
        <dbReference type="EMBL" id="KAK2870892.1"/>
    </source>
</evidence>
<comment type="caution">
    <text evidence="1">The sequence shown here is derived from an EMBL/GenBank/DDBJ whole genome shotgun (WGS) entry which is preliminary data.</text>
</comment>
<sequence length="321" mass="35730">MALYVVRLWGKQKGAVQPQLITLGCVPIRYEGRVAVNYFSSVKRRCPEEDFYSSSGSGKLPHRQLARRYVTPAELMELIYGLKATTGDRRHKPLKTTDTRSHVNLKLLIREEHVGLRVRYQRAHDTRVSVPPGVRGSLEAGSNWLLCECVRGGVSQTLRGESVSTARSLKPLSRERTYSERWTWRLTEWETINRSSSSDWSSGTHRDERGSEHTLAALGVKGCDRGTGTEQVKERKTTAGLSINNKRVSLWPAVSTVCPASSTSSSPESDGNTPAALYRLTASSEQLHTCQAAEFAHSPPFPIIIEQRQLSTTITSHTQTP</sequence>
<gene>
    <name evidence="1" type="ORF">Q8A67_023419</name>
</gene>
<dbReference type="AlphaFoldDB" id="A0AA88TCK0"/>
<dbReference type="Proteomes" id="UP001187343">
    <property type="component" value="Unassembled WGS sequence"/>
</dbReference>
<keyword evidence="2" id="KW-1185">Reference proteome</keyword>
<evidence type="ECO:0000313" key="2">
    <source>
        <dbReference type="Proteomes" id="UP001187343"/>
    </source>
</evidence>
<accession>A0AA88TCK0</accession>
<dbReference type="EMBL" id="JAUYZG010000023">
    <property type="protein sequence ID" value="KAK2870892.1"/>
    <property type="molecule type" value="Genomic_DNA"/>
</dbReference>
<organism evidence="1 2">
    <name type="scientific">Cirrhinus molitorella</name>
    <name type="common">mud carp</name>
    <dbReference type="NCBI Taxonomy" id="172907"/>
    <lineage>
        <taxon>Eukaryota</taxon>
        <taxon>Metazoa</taxon>
        <taxon>Chordata</taxon>
        <taxon>Craniata</taxon>
        <taxon>Vertebrata</taxon>
        <taxon>Euteleostomi</taxon>
        <taxon>Actinopterygii</taxon>
        <taxon>Neopterygii</taxon>
        <taxon>Teleostei</taxon>
        <taxon>Ostariophysi</taxon>
        <taxon>Cypriniformes</taxon>
        <taxon>Cyprinidae</taxon>
        <taxon>Labeoninae</taxon>
        <taxon>Labeonini</taxon>
        <taxon>Cirrhinus</taxon>
    </lineage>
</organism>
<name>A0AA88TCK0_9TELE</name>